<gene>
    <name evidence="2" type="ORF">BYL167_LOCUS48229</name>
    <name evidence="3" type="ORF">BYL167_LOCUS48439</name>
</gene>
<feature type="non-terminal residue" evidence="3">
    <location>
        <position position="22"/>
    </location>
</feature>
<proteinExistence type="predicted"/>
<evidence type="ECO:0000313" key="2">
    <source>
        <dbReference type="EMBL" id="CAF4803044.1"/>
    </source>
</evidence>
<dbReference type="Proteomes" id="UP000681967">
    <property type="component" value="Unassembled WGS sequence"/>
</dbReference>
<accession>A0A8S3BIY4</accession>
<sequence length="22" mass="2336">MPVILGVHGVDHLSSNERSSNS</sequence>
<dbReference type="EMBL" id="CAJOBH010141581">
    <property type="protein sequence ID" value="CAF4807989.1"/>
    <property type="molecule type" value="Genomic_DNA"/>
</dbReference>
<reference evidence="3" key="1">
    <citation type="submission" date="2021-02" db="EMBL/GenBank/DDBJ databases">
        <authorList>
            <person name="Nowell W R."/>
        </authorList>
    </citation>
    <scope>NUCLEOTIDE SEQUENCE</scope>
</reference>
<name>A0A8S3BIY4_9BILA</name>
<protein>
    <submittedName>
        <fullName evidence="3">Uncharacterized protein</fullName>
    </submittedName>
</protein>
<evidence type="ECO:0000313" key="4">
    <source>
        <dbReference type="Proteomes" id="UP000681967"/>
    </source>
</evidence>
<evidence type="ECO:0000256" key="1">
    <source>
        <dbReference type="SAM" id="MobiDB-lite"/>
    </source>
</evidence>
<feature type="region of interest" description="Disordered" evidence="1">
    <location>
        <begin position="1"/>
        <end position="22"/>
    </location>
</feature>
<evidence type="ECO:0000313" key="3">
    <source>
        <dbReference type="EMBL" id="CAF4807989.1"/>
    </source>
</evidence>
<dbReference type="AlphaFoldDB" id="A0A8S3BIY4"/>
<dbReference type="EMBL" id="CAJOBH010140552">
    <property type="protein sequence ID" value="CAF4803044.1"/>
    <property type="molecule type" value="Genomic_DNA"/>
</dbReference>
<comment type="caution">
    <text evidence="3">The sequence shown here is derived from an EMBL/GenBank/DDBJ whole genome shotgun (WGS) entry which is preliminary data.</text>
</comment>
<organism evidence="3 4">
    <name type="scientific">Rotaria magnacalcarata</name>
    <dbReference type="NCBI Taxonomy" id="392030"/>
    <lineage>
        <taxon>Eukaryota</taxon>
        <taxon>Metazoa</taxon>
        <taxon>Spiralia</taxon>
        <taxon>Gnathifera</taxon>
        <taxon>Rotifera</taxon>
        <taxon>Eurotatoria</taxon>
        <taxon>Bdelloidea</taxon>
        <taxon>Philodinida</taxon>
        <taxon>Philodinidae</taxon>
        <taxon>Rotaria</taxon>
    </lineage>
</organism>